<evidence type="ECO:0000256" key="4">
    <source>
        <dbReference type="ARBA" id="ARBA00022737"/>
    </source>
</evidence>
<keyword evidence="6" id="KW-0862">Zinc</keyword>
<comment type="similarity">
    <text evidence="2">Belongs to the krueppel C2H2-type zinc-finger protein family.</text>
</comment>
<gene>
    <name evidence="12" type="ORF">TPSB3V08_LOCUS10820</name>
</gene>
<feature type="region of interest" description="Disordered" evidence="10">
    <location>
        <begin position="183"/>
        <end position="233"/>
    </location>
</feature>
<dbReference type="EMBL" id="OD010518">
    <property type="protein sequence ID" value="CAD7416132.1"/>
    <property type="molecule type" value="Genomic_DNA"/>
</dbReference>
<keyword evidence="7" id="KW-0238">DNA-binding</keyword>
<dbReference type="PANTHER" id="PTHR24394:SF44">
    <property type="entry name" value="ZINC FINGER PROTEIN 271-LIKE"/>
    <property type="match status" value="1"/>
</dbReference>
<dbReference type="GO" id="GO:0008270">
    <property type="term" value="F:zinc ion binding"/>
    <property type="evidence" value="ECO:0007669"/>
    <property type="project" value="UniProtKB-KW"/>
</dbReference>
<evidence type="ECO:0000256" key="2">
    <source>
        <dbReference type="ARBA" id="ARBA00006991"/>
    </source>
</evidence>
<dbReference type="PANTHER" id="PTHR24394">
    <property type="entry name" value="ZINC FINGER PROTEIN"/>
    <property type="match status" value="1"/>
</dbReference>
<dbReference type="GO" id="GO:1990837">
    <property type="term" value="F:sequence-specific double-stranded DNA binding"/>
    <property type="evidence" value="ECO:0007669"/>
    <property type="project" value="UniProtKB-ARBA"/>
</dbReference>
<keyword evidence="3" id="KW-0479">Metal-binding</keyword>
<dbReference type="PROSITE" id="PS50157">
    <property type="entry name" value="ZINC_FINGER_C2H2_2"/>
    <property type="match status" value="2"/>
</dbReference>
<dbReference type="Gene3D" id="3.30.160.60">
    <property type="entry name" value="Classic Zinc Finger"/>
    <property type="match status" value="2"/>
</dbReference>
<dbReference type="AlphaFoldDB" id="A0A7R9DK12"/>
<evidence type="ECO:0000256" key="5">
    <source>
        <dbReference type="ARBA" id="ARBA00022771"/>
    </source>
</evidence>
<keyword evidence="4" id="KW-0677">Repeat</keyword>
<evidence type="ECO:0000256" key="1">
    <source>
        <dbReference type="ARBA" id="ARBA00004123"/>
    </source>
</evidence>
<accession>A0A7R9DK12</accession>
<evidence type="ECO:0000313" key="12">
    <source>
        <dbReference type="EMBL" id="CAD7416132.1"/>
    </source>
</evidence>
<reference evidence="12" key="1">
    <citation type="submission" date="2020-11" db="EMBL/GenBank/DDBJ databases">
        <authorList>
            <person name="Tran Van P."/>
        </authorList>
    </citation>
    <scope>NUCLEOTIDE SEQUENCE</scope>
</reference>
<evidence type="ECO:0000256" key="8">
    <source>
        <dbReference type="ARBA" id="ARBA00023242"/>
    </source>
</evidence>
<evidence type="ECO:0000256" key="10">
    <source>
        <dbReference type="SAM" id="MobiDB-lite"/>
    </source>
</evidence>
<dbReference type="Pfam" id="PF00096">
    <property type="entry name" value="zf-C2H2"/>
    <property type="match status" value="2"/>
</dbReference>
<evidence type="ECO:0000256" key="7">
    <source>
        <dbReference type="ARBA" id="ARBA00023125"/>
    </source>
</evidence>
<keyword evidence="8" id="KW-0539">Nucleus</keyword>
<dbReference type="SUPFAM" id="SSF57667">
    <property type="entry name" value="beta-beta-alpha zinc fingers"/>
    <property type="match status" value="1"/>
</dbReference>
<feature type="compositionally biased region" description="Acidic residues" evidence="10">
    <location>
        <begin position="211"/>
        <end position="228"/>
    </location>
</feature>
<evidence type="ECO:0000256" key="6">
    <source>
        <dbReference type="ARBA" id="ARBA00022833"/>
    </source>
</evidence>
<feature type="compositionally biased region" description="Basic and acidic residues" evidence="10">
    <location>
        <begin position="198"/>
        <end position="210"/>
    </location>
</feature>
<feature type="region of interest" description="Disordered" evidence="10">
    <location>
        <begin position="36"/>
        <end position="59"/>
    </location>
</feature>
<dbReference type="InterPro" id="IPR013087">
    <property type="entry name" value="Znf_C2H2_type"/>
</dbReference>
<dbReference type="SMART" id="SM00355">
    <property type="entry name" value="ZnF_C2H2"/>
    <property type="match status" value="2"/>
</dbReference>
<evidence type="ECO:0000259" key="11">
    <source>
        <dbReference type="PROSITE" id="PS50157"/>
    </source>
</evidence>
<dbReference type="PROSITE" id="PS00028">
    <property type="entry name" value="ZINC_FINGER_C2H2_1"/>
    <property type="match status" value="2"/>
</dbReference>
<comment type="subcellular location">
    <subcellularLocation>
        <location evidence="1">Nucleus</location>
    </subcellularLocation>
</comment>
<protein>
    <recommendedName>
        <fullName evidence="11">C2H2-type domain-containing protein</fullName>
    </recommendedName>
</protein>
<organism evidence="12">
    <name type="scientific">Timema poppense</name>
    <name type="common">Walking stick</name>
    <dbReference type="NCBI Taxonomy" id="170557"/>
    <lineage>
        <taxon>Eukaryota</taxon>
        <taxon>Metazoa</taxon>
        <taxon>Ecdysozoa</taxon>
        <taxon>Arthropoda</taxon>
        <taxon>Hexapoda</taxon>
        <taxon>Insecta</taxon>
        <taxon>Pterygota</taxon>
        <taxon>Neoptera</taxon>
        <taxon>Polyneoptera</taxon>
        <taxon>Phasmatodea</taxon>
        <taxon>Timematodea</taxon>
        <taxon>Timematoidea</taxon>
        <taxon>Timematidae</taxon>
        <taxon>Timema</taxon>
    </lineage>
</organism>
<sequence>MQPPKQALGIGKVEYRGSEPALAWMESKKTTLTRLRFKPQSPHPQQPSSPRNSPVCQVKPRDSLPKAVCLDCCTKLDQCSHFHESSLQAQLTLQMIFLPKLDHVVQQHLTSIGKVEDVLQQTQPVEFNHFDHDTSSMLGEEEKPPPVHPTEIRISVSPSSTVELNTTRALANYATEAEDGAGLSGLVAPSKRKCRTPTRLDAKKEPADQERVEEEEEEEEEYLEEEEPLSSRKRRDGWDKFPWRCTDCPQVKTPRRSYRDEVHFKVEPKIAGTAEHASFEKPPPGGSQTDGALPLYPVQEGLHQVLRLCQPCSQTQEPHEVLGLISSFNNTVTTTIFSCEECGKCFSNKKVLESHRATHSDARPYVCSECGKAFRQQSALYVHNRSHQPDEVKNKYPCDQCDKKREEIYLIERGGGYLRLKWEEIYLIERGGRYLRLRLEEIYLIERGGGYL</sequence>
<dbReference type="FunFam" id="3.30.160.60:FF:000047">
    <property type="entry name" value="zinc finger protein OZF"/>
    <property type="match status" value="1"/>
</dbReference>
<name>A0A7R9DK12_TIMPO</name>
<dbReference type="FunFam" id="3.30.160.60:FF:000100">
    <property type="entry name" value="Zinc finger 45-like"/>
    <property type="match status" value="1"/>
</dbReference>
<evidence type="ECO:0000256" key="3">
    <source>
        <dbReference type="ARBA" id="ARBA00022723"/>
    </source>
</evidence>
<dbReference type="GO" id="GO:0000981">
    <property type="term" value="F:DNA-binding transcription factor activity, RNA polymerase II-specific"/>
    <property type="evidence" value="ECO:0007669"/>
    <property type="project" value="TreeGrafter"/>
</dbReference>
<keyword evidence="5 9" id="KW-0863">Zinc-finger</keyword>
<dbReference type="GO" id="GO:0005634">
    <property type="term" value="C:nucleus"/>
    <property type="evidence" value="ECO:0007669"/>
    <property type="project" value="UniProtKB-SubCell"/>
</dbReference>
<feature type="domain" description="C2H2-type" evidence="11">
    <location>
        <begin position="365"/>
        <end position="392"/>
    </location>
</feature>
<feature type="domain" description="C2H2-type" evidence="11">
    <location>
        <begin position="337"/>
        <end position="364"/>
    </location>
</feature>
<proteinExistence type="inferred from homology"/>
<dbReference type="InterPro" id="IPR036236">
    <property type="entry name" value="Znf_C2H2_sf"/>
</dbReference>
<evidence type="ECO:0000256" key="9">
    <source>
        <dbReference type="PROSITE-ProRule" id="PRU00042"/>
    </source>
</evidence>